<dbReference type="EMBL" id="JAAAID010002624">
    <property type="protein sequence ID" value="KAG0006400.1"/>
    <property type="molecule type" value="Genomic_DNA"/>
</dbReference>
<dbReference type="InterPro" id="IPR050129">
    <property type="entry name" value="Zn_alcohol_dh"/>
</dbReference>
<dbReference type="Pfam" id="PF08240">
    <property type="entry name" value="ADH_N"/>
    <property type="match status" value="1"/>
</dbReference>
<feature type="domain" description="Alcohol dehydrogenase-like N-terminal" evidence="3">
    <location>
        <begin position="33"/>
        <end position="147"/>
    </location>
</feature>
<sequence>MAQSQTIKAAVFEGVKASAPFVNMTQIPAPIAGNGDVVVKVLAARVLSYAGEIFNGSRTYPSRLPFVPGSGGVGVIKSIGPGTVHLEVGQLVYIDPTVRARDHPISPAVMLQGLIAVGEAQKMQDVWLNGSWAEEMSVPAENITVIPPSIQAKYKPAQLTSLGNYAVVYGGFHAANFRPGQTVAITGSTGPFGASAVAVALGLGARRVVAAGRNQKQLEEYVAKYGSRVVPVVSTGDEAKDTQLFKEAIGEGFVLDLVFDILPPNAPFTIVRSAIGALRFGGTAVLMGGVQASAEVPYYQMMSNNITLKGNFMYTRDAPTSLIGLADAGLLDLNTIKPKVFKLDDVEEAIEWSANHTTPFESTVIAP</sequence>
<dbReference type="InterPro" id="IPR013149">
    <property type="entry name" value="ADH-like_C"/>
</dbReference>
<dbReference type="Gene3D" id="3.90.180.10">
    <property type="entry name" value="Medium-chain alcohol dehydrogenases, catalytic domain"/>
    <property type="match status" value="1"/>
</dbReference>
<evidence type="ECO:0000259" key="2">
    <source>
        <dbReference type="Pfam" id="PF00107"/>
    </source>
</evidence>
<evidence type="ECO:0000313" key="5">
    <source>
        <dbReference type="Proteomes" id="UP000703661"/>
    </source>
</evidence>
<reference evidence="4" key="1">
    <citation type="journal article" date="2020" name="Fungal Divers.">
        <title>Resolving the Mortierellaceae phylogeny through synthesis of multi-gene phylogenetics and phylogenomics.</title>
        <authorList>
            <person name="Vandepol N."/>
            <person name="Liber J."/>
            <person name="Desiro A."/>
            <person name="Na H."/>
            <person name="Kennedy M."/>
            <person name="Barry K."/>
            <person name="Grigoriev I.V."/>
            <person name="Miller A.N."/>
            <person name="O'Donnell K."/>
            <person name="Stajich J.E."/>
            <person name="Bonito G."/>
        </authorList>
    </citation>
    <scope>NUCLEOTIDE SEQUENCE</scope>
    <source>
        <strain evidence="4">NRRL 2769</strain>
    </source>
</reference>
<dbReference type="InterPro" id="IPR013154">
    <property type="entry name" value="ADH-like_N"/>
</dbReference>
<protein>
    <recommendedName>
        <fullName evidence="6">Alcohol dehydrogenase</fullName>
    </recommendedName>
</protein>
<dbReference type="Gene3D" id="3.40.50.720">
    <property type="entry name" value="NAD(P)-binding Rossmann-like Domain"/>
    <property type="match status" value="1"/>
</dbReference>
<dbReference type="PANTHER" id="PTHR43401">
    <property type="entry name" value="L-THREONINE 3-DEHYDROGENASE"/>
    <property type="match status" value="1"/>
</dbReference>
<feature type="domain" description="Alcohol dehydrogenase-like C-terminal" evidence="2">
    <location>
        <begin position="193"/>
        <end position="320"/>
    </location>
</feature>
<keyword evidence="5" id="KW-1185">Reference proteome</keyword>
<dbReference type="Proteomes" id="UP000703661">
    <property type="component" value="Unassembled WGS sequence"/>
</dbReference>
<evidence type="ECO:0000313" key="4">
    <source>
        <dbReference type="EMBL" id="KAG0006400.1"/>
    </source>
</evidence>
<evidence type="ECO:0000256" key="1">
    <source>
        <dbReference type="ARBA" id="ARBA00023002"/>
    </source>
</evidence>
<evidence type="ECO:0008006" key="6">
    <source>
        <dbReference type="Google" id="ProtNLM"/>
    </source>
</evidence>
<dbReference type="GO" id="GO:0016491">
    <property type="term" value="F:oxidoreductase activity"/>
    <property type="evidence" value="ECO:0007669"/>
    <property type="project" value="UniProtKB-KW"/>
</dbReference>
<dbReference type="InterPro" id="IPR036291">
    <property type="entry name" value="NAD(P)-bd_dom_sf"/>
</dbReference>
<dbReference type="SUPFAM" id="SSF51735">
    <property type="entry name" value="NAD(P)-binding Rossmann-fold domains"/>
    <property type="match status" value="1"/>
</dbReference>
<keyword evidence="1" id="KW-0560">Oxidoreductase</keyword>
<dbReference type="OrthoDB" id="203908at2759"/>
<name>A0A9P6ML09_9FUNG</name>
<proteinExistence type="predicted"/>
<dbReference type="SUPFAM" id="SSF50129">
    <property type="entry name" value="GroES-like"/>
    <property type="match status" value="1"/>
</dbReference>
<dbReference type="InterPro" id="IPR011032">
    <property type="entry name" value="GroES-like_sf"/>
</dbReference>
<accession>A0A9P6ML09</accession>
<organism evidence="4 5">
    <name type="scientific">Entomortierella chlamydospora</name>
    <dbReference type="NCBI Taxonomy" id="101097"/>
    <lineage>
        <taxon>Eukaryota</taxon>
        <taxon>Fungi</taxon>
        <taxon>Fungi incertae sedis</taxon>
        <taxon>Mucoromycota</taxon>
        <taxon>Mortierellomycotina</taxon>
        <taxon>Mortierellomycetes</taxon>
        <taxon>Mortierellales</taxon>
        <taxon>Mortierellaceae</taxon>
        <taxon>Entomortierella</taxon>
    </lineage>
</organism>
<evidence type="ECO:0000259" key="3">
    <source>
        <dbReference type="Pfam" id="PF08240"/>
    </source>
</evidence>
<dbReference type="Pfam" id="PF00107">
    <property type="entry name" value="ADH_zinc_N"/>
    <property type="match status" value="1"/>
</dbReference>
<dbReference type="AlphaFoldDB" id="A0A9P6ML09"/>
<comment type="caution">
    <text evidence="4">The sequence shown here is derived from an EMBL/GenBank/DDBJ whole genome shotgun (WGS) entry which is preliminary data.</text>
</comment>
<gene>
    <name evidence="4" type="ORF">BGZ80_005314</name>
</gene>
<dbReference type="PANTHER" id="PTHR43401:SF2">
    <property type="entry name" value="L-THREONINE 3-DEHYDROGENASE"/>
    <property type="match status" value="1"/>
</dbReference>